<dbReference type="EMBL" id="VSSQ01010110">
    <property type="protein sequence ID" value="MPM43456.1"/>
    <property type="molecule type" value="Genomic_DNA"/>
</dbReference>
<proteinExistence type="predicted"/>
<dbReference type="GO" id="GO:0016791">
    <property type="term" value="F:phosphatase activity"/>
    <property type="evidence" value="ECO:0007669"/>
    <property type="project" value="TreeGrafter"/>
</dbReference>
<dbReference type="InterPro" id="IPR029033">
    <property type="entry name" value="His_PPase_superfam"/>
</dbReference>
<gene>
    <name evidence="1" type="primary">gpmB_3</name>
    <name evidence="1" type="ORF">SDC9_90130</name>
</gene>
<dbReference type="PIRSF" id="PIRSF000709">
    <property type="entry name" value="6PFK_2-Ptase"/>
    <property type="match status" value="1"/>
</dbReference>
<dbReference type="SUPFAM" id="SSF53254">
    <property type="entry name" value="Phosphoglycerate mutase-like"/>
    <property type="match status" value="1"/>
</dbReference>
<dbReference type="GO" id="GO:0005737">
    <property type="term" value="C:cytoplasm"/>
    <property type="evidence" value="ECO:0007669"/>
    <property type="project" value="TreeGrafter"/>
</dbReference>
<reference evidence="1" key="1">
    <citation type="submission" date="2019-08" db="EMBL/GenBank/DDBJ databases">
        <authorList>
            <person name="Kucharzyk K."/>
            <person name="Murdoch R.W."/>
            <person name="Higgins S."/>
            <person name="Loffler F."/>
        </authorList>
    </citation>
    <scope>NUCLEOTIDE SEQUENCE</scope>
</reference>
<keyword evidence="1" id="KW-0413">Isomerase</keyword>
<dbReference type="EC" id="5.4.2.-" evidence="1"/>
<name>A0A644ZRR5_9ZZZZ</name>
<dbReference type="SMART" id="SM00855">
    <property type="entry name" value="PGAM"/>
    <property type="match status" value="1"/>
</dbReference>
<dbReference type="GO" id="GO:0016853">
    <property type="term" value="F:isomerase activity"/>
    <property type="evidence" value="ECO:0007669"/>
    <property type="project" value="UniProtKB-KW"/>
</dbReference>
<evidence type="ECO:0000313" key="1">
    <source>
        <dbReference type="EMBL" id="MPM43456.1"/>
    </source>
</evidence>
<dbReference type="InterPro" id="IPR013078">
    <property type="entry name" value="His_Pase_superF_clade-1"/>
</dbReference>
<protein>
    <submittedName>
        <fullName evidence="1">Phosphoglycerate mutase GpmB</fullName>
        <ecNumber evidence="1">5.4.2.-</ecNumber>
    </submittedName>
</protein>
<dbReference type="Gene3D" id="3.40.50.1240">
    <property type="entry name" value="Phosphoglycerate mutase-like"/>
    <property type="match status" value="1"/>
</dbReference>
<dbReference type="PANTHER" id="PTHR48100:SF1">
    <property type="entry name" value="HISTIDINE PHOSPHATASE FAMILY PROTEIN-RELATED"/>
    <property type="match status" value="1"/>
</dbReference>
<dbReference type="Pfam" id="PF00300">
    <property type="entry name" value="His_Phos_1"/>
    <property type="match status" value="1"/>
</dbReference>
<accession>A0A644ZRR5</accession>
<dbReference type="CDD" id="cd07067">
    <property type="entry name" value="HP_PGM_like"/>
    <property type="match status" value="1"/>
</dbReference>
<dbReference type="InterPro" id="IPR050275">
    <property type="entry name" value="PGM_Phosphatase"/>
</dbReference>
<comment type="caution">
    <text evidence="1">The sequence shown here is derived from an EMBL/GenBank/DDBJ whole genome shotgun (WGS) entry which is preliminary data.</text>
</comment>
<dbReference type="PANTHER" id="PTHR48100">
    <property type="entry name" value="BROAD-SPECIFICITY PHOSPHATASE YOR283W-RELATED"/>
    <property type="match status" value="1"/>
</dbReference>
<sequence length="213" mass="24571">MTTVYLVRHCESTGNVSRRIQGRTDCDISDNGKLQLENLKARMADLPIDIIYSSPLKRAQLTAESIRGDRDIEIRVDDDLQEMSFGVAEDKTWEEIGTELPGTWEDWRHSPYTVRFPNGETFKDVEGRMVAAVEKIVRENPGKYIAIASHATPIRVFARYVLEENEDLKNVDWARNTSITTVEYGDDFKPKMVLYNDYSHQPEELIYHIKTAR</sequence>
<organism evidence="1">
    <name type="scientific">bioreactor metagenome</name>
    <dbReference type="NCBI Taxonomy" id="1076179"/>
    <lineage>
        <taxon>unclassified sequences</taxon>
        <taxon>metagenomes</taxon>
        <taxon>ecological metagenomes</taxon>
    </lineage>
</organism>
<dbReference type="AlphaFoldDB" id="A0A644ZRR5"/>